<dbReference type="PROSITE" id="PS50949">
    <property type="entry name" value="HTH_GNTR"/>
    <property type="match status" value="1"/>
</dbReference>
<dbReference type="EMBL" id="VSSQ01002220">
    <property type="protein sequence ID" value="MPM14071.1"/>
    <property type="molecule type" value="Genomic_DNA"/>
</dbReference>
<dbReference type="GO" id="GO:0003677">
    <property type="term" value="F:DNA binding"/>
    <property type="evidence" value="ECO:0007669"/>
    <property type="project" value="UniProtKB-KW"/>
</dbReference>
<proteinExistence type="predicted"/>
<dbReference type="SMART" id="SM00345">
    <property type="entry name" value="HTH_GNTR"/>
    <property type="match status" value="1"/>
</dbReference>
<accession>A0A644XE85</accession>
<dbReference type="PANTHER" id="PTHR43537:SF24">
    <property type="entry name" value="GLUCONATE OPERON TRANSCRIPTIONAL REPRESSOR"/>
    <property type="match status" value="1"/>
</dbReference>
<organism evidence="6">
    <name type="scientific">bioreactor metagenome</name>
    <dbReference type="NCBI Taxonomy" id="1076179"/>
    <lineage>
        <taxon>unclassified sequences</taxon>
        <taxon>metagenomes</taxon>
        <taxon>ecological metagenomes</taxon>
    </lineage>
</organism>
<dbReference type="InterPro" id="IPR008920">
    <property type="entry name" value="TF_FadR/GntR_C"/>
</dbReference>
<evidence type="ECO:0000256" key="2">
    <source>
        <dbReference type="ARBA" id="ARBA00023125"/>
    </source>
</evidence>
<evidence type="ECO:0000256" key="1">
    <source>
        <dbReference type="ARBA" id="ARBA00023015"/>
    </source>
</evidence>
<dbReference type="InterPro" id="IPR000524">
    <property type="entry name" value="Tscrpt_reg_HTH_GntR"/>
</dbReference>
<protein>
    <submittedName>
        <fullName evidence="6">HTH-type transcriptional repressor RspR</fullName>
    </submittedName>
</protein>
<dbReference type="Pfam" id="PF00392">
    <property type="entry name" value="GntR"/>
    <property type="match status" value="1"/>
</dbReference>
<evidence type="ECO:0000256" key="4">
    <source>
        <dbReference type="SAM" id="Coils"/>
    </source>
</evidence>
<dbReference type="Gene3D" id="1.20.120.530">
    <property type="entry name" value="GntR ligand-binding domain-like"/>
    <property type="match status" value="1"/>
</dbReference>
<reference evidence="6" key="1">
    <citation type="submission" date="2019-08" db="EMBL/GenBank/DDBJ databases">
        <authorList>
            <person name="Kucharzyk K."/>
            <person name="Murdoch R.W."/>
            <person name="Higgins S."/>
            <person name="Loffler F."/>
        </authorList>
    </citation>
    <scope>NUCLEOTIDE SEQUENCE</scope>
</reference>
<name>A0A644XE85_9ZZZZ</name>
<dbReference type="InterPro" id="IPR036388">
    <property type="entry name" value="WH-like_DNA-bd_sf"/>
</dbReference>
<evidence type="ECO:0000313" key="6">
    <source>
        <dbReference type="EMBL" id="MPM14071.1"/>
    </source>
</evidence>
<dbReference type="SUPFAM" id="SSF46785">
    <property type="entry name" value="Winged helix' DNA-binding domain"/>
    <property type="match status" value="1"/>
</dbReference>
<gene>
    <name evidence="6" type="primary">rspR_18</name>
    <name evidence="6" type="ORF">SDC9_60431</name>
</gene>
<feature type="coiled-coil region" evidence="4">
    <location>
        <begin position="173"/>
        <end position="200"/>
    </location>
</feature>
<dbReference type="SMART" id="SM00895">
    <property type="entry name" value="FCD"/>
    <property type="match status" value="1"/>
</dbReference>
<evidence type="ECO:0000259" key="5">
    <source>
        <dbReference type="PROSITE" id="PS50949"/>
    </source>
</evidence>
<sequence length="220" mass="25475">MEIQELQKRDNLSEKAYIAIKEMILSGRLKQGEAISINSMTEILGISRTPITNACQKLEFEKFLTIVPKQGVIVNSITIDDARELYELRAAIESYSAKRAFDNIKQSDIEILKESLKIQRKYVECGNVYEFMKEDTNFHKFLLSKYNNTQFFSVINTLYDRAFMASLKSGEKSKRLYNNLKEHENIIEALEKKDKDAFVEAVEINILNGFINLTGNYQFK</sequence>
<evidence type="ECO:0000256" key="3">
    <source>
        <dbReference type="ARBA" id="ARBA00023163"/>
    </source>
</evidence>
<dbReference type="AlphaFoldDB" id="A0A644XE85"/>
<dbReference type="GO" id="GO:0003700">
    <property type="term" value="F:DNA-binding transcription factor activity"/>
    <property type="evidence" value="ECO:0007669"/>
    <property type="project" value="InterPro"/>
</dbReference>
<keyword evidence="3" id="KW-0804">Transcription</keyword>
<dbReference type="PANTHER" id="PTHR43537">
    <property type="entry name" value="TRANSCRIPTIONAL REGULATOR, GNTR FAMILY"/>
    <property type="match status" value="1"/>
</dbReference>
<keyword evidence="4" id="KW-0175">Coiled coil</keyword>
<dbReference type="Pfam" id="PF07729">
    <property type="entry name" value="FCD"/>
    <property type="match status" value="1"/>
</dbReference>
<feature type="domain" description="HTH gntR-type" evidence="5">
    <location>
        <begin position="10"/>
        <end position="77"/>
    </location>
</feature>
<dbReference type="Gene3D" id="1.10.10.10">
    <property type="entry name" value="Winged helix-like DNA-binding domain superfamily/Winged helix DNA-binding domain"/>
    <property type="match status" value="1"/>
</dbReference>
<keyword evidence="2" id="KW-0238">DNA-binding</keyword>
<dbReference type="InterPro" id="IPR036390">
    <property type="entry name" value="WH_DNA-bd_sf"/>
</dbReference>
<keyword evidence="1" id="KW-0805">Transcription regulation</keyword>
<dbReference type="SUPFAM" id="SSF48008">
    <property type="entry name" value="GntR ligand-binding domain-like"/>
    <property type="match status" value="1"/>
</dbReference>
<comment type="caution">
    <text evidence="6">The sequence shown here is derived from an EMBL/GenBank/DDBJ whole genome shotgun (WGS) entry which is preliminary data.</text>
</comment>
<dbReference type="InterPro" id="IPR011711">
    <property type="entry name" value="GntR_C"/>
</dbReference>